<evidence type="ECO:0000313" key="2">
    <source>
        <dbReference type="Proteomes" id="UP000037773"/>
    </source>
</evidence>
<dbReference type="Proteomes" id="UP000037773">
    <property type="component" value="Unassembled WGS sequence"/>
</dbReference>
<sequence length="69" mass="7182">MTAPPVAFSVPYAYWCIGGTALYKDALRKGAVAQDVPVNHSPRFPSVLQPALDTGVTSLTAAALARLAP</sequence>
<keyword evidence="2" id="KW-1185">Reference proteome</keyword>
<evidence type="ECO:0000313" key="1">
    <source>
        <dbReference type="EMBL" id="KOT31013.1"/>
    </source>
</evidence>
<name>A0A0M9X6B3_9ACTN</name>
<organism evidence="1 2">
    <name type="scientific">Streptomyces caelestis</name>
    <dbReference type="NCBI Taxonomy" id="36816"/>
    <lineage>
        <taxon>Bacteria</taxon>
        <taxon>Bacillati</taxon>
        <taxon>Actinomycetota</taxon>
        <taxon>Actinomycetes</taxon>
        <taxon>Kitasatosporales</taxon>
        <taxon>Streptomycetaceae</taxon>
        <taxon>Streptomyces</taxon>
    </lineage>
</organism>
<reference evidence="1 2" key="1">
    <citation type="submission" date="2015-07" db="EMBL/GenBank/DDBJ databases">
        <authorList>
            <person name="Noorani M."/>
        </authorList>
    </citation>
    <scope>NUCLEOTIDE SEQUENCE [LARGE SCALE GENOMIC DNA]</scope>
    <source>
        <strain evidence="1 2">NRRL B-24567</strain>
    </source>
</reference>
<evidence type="ECO:0008006" key="3">
    <source>
        <dbReference type="Google" id="ProtNLM"/>
    </source>
</evidence>
<gene>
    <name evidence="1" type="ORF">ADK41_31570</name>
</gene>
<proteinExistence type="predicted"/>
<dbReference type="PATRIC" id="fig|36816.3.peg.6834"/>
<protein>
    <recommendedName>
        <fullName evidence="3">Amidohydrolase</fullName>
    </recommendedName>
</protein>
<comment type="caution">
    <text evidence="1">The sequence shown here is derived from an EMBL/GenBank/DDBJ whole genome shotgun (WGS) entry which is preliminary data.</text>
</comment>
<dbReference type="AlphaFoldDB" id="A0A0M9X6B3"/>
<accession>A0A0M9X6B3</accession>
<dbReference type="EMBL" id="LGCN01000238">
    <property type="protein sequence ID" value="KOT31013.1"/>
    <property type="molecule type" value="Genomic_DNA"/>
</dbReference>